<keyword evidence="2" id="KW-0732">Signal</keyword>
<comment type="similarity">
    <text evidence="1">Belongs to the transglycosylase Slt family.</text>
</comment>
<dbReference type="InterPro" id="IPR019734">
    <property type="entry name" value="TPR_rpt"/>
</dbReference>
<gene>
    <name evidence="5" type="ORF">IQ266_12655</name>
</gene>
<evidence type="ECO:0000259" key="4">
    <source>
        <dbReference type="Pfam" id="PF01464"/>
    </source>
</evidence>
<dbReference type="GO" id="GO:0008933">
    <property type="term" value="F:peptidoglycan lytic transglycosylase activity"/>
    <property type="evidence" value="ECO:0007669"/>
    <property type="project" value="InterPro"/>
</dbReference>
<dbReference type="SUPFAM" id="SSF48435">
    <property type="entry name" value="Bacterial muramidases"/>
    <property type="match status" value="1"/>
</dbReference>
<dbReference type="RefSeq" id="WP_264325411.1">
    <property type="nucleotide sequence ID" value="NZ_JADEXQ010000039.1"/>
</dbReference>
<dbReference type="InterPro" id="IPR011990">
    <property type="entry name" value="TPR-like_helical_dom_sf"/>
</dbReference>
<keyword evidence="6" id="KW-1185">Reference proteome</keyword>
<dbReference type="PANTHER" id="PTHR37423">
    <property type="entry name" value="SOLUBLE LYTIC MUREIN TRANSGLYCOSYLASE-RELATED"/>
    <property type="match status" value="1"/>
</dbReference>
<evidence type="ECO:0000313" key="6">
    <source>
        <dbReference type="Proteomes" id="UP000625316"/>
    </source>
</evidence>
<name>A0A928VPM7_9CYAN</name>
<accession>A0A928VPM7</accession>
<dbReference type="Pfam" id="PF13174">
    <property type="entry name" value="TPR_6"/>
    <property type="match status" value="1"/>
</dbReference>
<dbReference type="Gene3D" id="1.25.40.10">
    <property type="entry name" value="Tetratricopeptide repeat domain"/>
    <property type="match status" value="3"/>
</dbReference>
<dbReference type="Pfam" id="PF01464">
    <property type="entry name" value="SLT"/>
    <property type="match status" value="1"/>
</dbReference>
<dbReference type="PROSITE" id="PS00922">
    <property type="entry name" value="TRANSGLYCOSYLASE"/>
    <property type="match status" value="1"/>
</dbReference>
<dbReference type="PANTHER" id="PTHR37423:SF5">
    <property type="entry name" value="SOLUBLE LYTIC MUREIN TRANSGLYCOSYLASE"/>
    <property type="match status" value="1"/>
</dbReference>
<dbReference type="InterPro" id="IPR008258">
    <property type="entry name" value="Transglycosylase_SLT_dom_1"/>
</dbReference>
<evidence type="ECO:0000256" key="2">
    <source>
        <dbReference type="ARBA" id="ARBA00022729"/>
    </source>
</evidence>
<dbReference type="GO" id="GO:0004553">
    <property type="term" value="F:hydrolase activity, hydrolyzing O-glycosyl compounds"/>
    <property type="evidence" value="ECO:0007669"/>
    <property type="project" value="InterPro"/>
</dbReference>
<keyword evidence="3" id="KW-0802">TPR repeat</keyword>
<dbReference type="Pfam" id="PF13432">
    <property type="entry name" value="TPR_16"/>
    <property type="match status" value="1"/>
</dbReference>
<feature type="repeat" description="TPR" evidence="3">
    <location>
        <begin position="414"/>
        <end position="447"/>
    </location>
</feature>
<dbReference type="GO" id="GO:0000270">
    <property type="term" value="P:peptidoglycan metabolic process"/>
    <property type="evidence" value="ECO:0007669"/>
    <property type="project" value="InterPro"/>
</dbReference>
<dbReference type="InterPro" id="IPR000189">
    <property type="entry name" value="Transglyc_AS"/>
</dbReference>
<dbReference type="CDD" id="cd13401">
    <property type="entry name" value="Slt70-like"/>
    <property type="match status" value="1"/>
</dbReference>
<dbReference type="Gene3D" id="1.10.530.10">
    <property type="match status" value="1"/>
</dbReference>
<evidence type="ECO:0000256" key="3">
    <source>
        <dbReference type="PROSITE-ProRule" id="PRU00339"/>
    </source>
</evidence>
<dbReference type="SUPFAM" id="SSF53955">
    <property type="entry name" value="Lysozyme-like"/>
    <property type="match status" value="1"/>
</dbReference>
<dbReference type="AlphaFoldDB" id="A0A928VPM7"/>
<sequence>MSQPPNQSKSWMPFLLGGAGTIALVSGMVISTQVNSGDRSGGLFNVARVGQPTAPLPGSAIKPSPIIAPLLKQMPQQRAQNLQKIAQTAQPSMDRSRARYVLATDHLAANQPQAALKQLANLEQDYPVLTAKILHLRGLAFMAAKQPDQAKAAWQIVLQKHGNDPAAAEVLYELGKTAPQYWDQAIKQFPTHPRTVAIVKKRLKQNPKQLPLLLLLAKAEPDAKGTPARMDQLVKLFGPQLQPQQWQTVAWAYWESQVYDRAAKAYAKAPQTPETAYRSARGLHLKGEKGGKQRYEMTIKQFPGTSEAGLALTRLAQLVPPKQALPYLDQVIASYPDRAPQALLEKAKLLDKMRSSQSATQLRQYLLEKFPKSKAAAQLRWTIAQDRLKAGDMKVAQQWAAETLTHSTDAKFGARAGFWAGKWALKLGDSQKAANTFQQVIKQHPESYYAWRSASLLGWNVGDFTTVRKLQPAIQQPTTPPQLLAGSAALQELHQIGQRQAAWSYWQVEFQNRLKPTVPEQFTDGILRLGVGDNLDGLYMVGSLSDRDQPAEQQQYLTLKATPDYWHSLYPFPFAAEISSWSKQHRLNPMLVTALMRQESRFEPQIKSSVGATGLMQVMPETASFIAGKLNVKNYNLENPADNIKLGTWYLGYTHDEYDGNSMLAVASYNAGPGAVGGWLEKRKTQDADEFVEAIPYSETRGYVRAVLGNYWNYLRLYNPEIAKKVAQISPHQPKLNQ</sequence>
<feature type="domain" description="Transglycosylase SLT" evidence="4">
    <location>
        <begin position="579"/>
        <end position="691"/>
    </location>
</feature>
<dbReference type="GO" id="GO:0016020">
    <property type="term" value="C:membrane"/>
    <property type="evidence" value="ECO:0007669"/>
    <property type="project" value="InterPro"/>
</dbReference>
<dbReference type="PROSITE" id="PS50005">
    <property type="entry name" value="TPR"/>
    <property type="match status" value="1"/>
</dbReference>
<comment type="caution">
    <text evidence="5">The sequence shown here is derived from an EMBL/GenBank/DDBJ whole genome shotgun (WGS) entry which is preliminary data.</text>
</comment>
<protein>
    <submittedName>
        <fullName evidence="5">Transglycosylase SLT domain-containing protein</fullName>
    </submittedName>
</protein>
<dbReference type="Proteomes" id="UP000625316">
    <property type="component" value="Unassembled WGS sequence"/>
</dbReference>
<organism evidence="5 6">
    <name type="scientific">Romeriopsis navalis LEGE 11480</name>
    <dbReference type="NCBI Taxonomy" id="2777977"/>
    <lineage>
        <taxon>Bacteria</taxon>
        <taxon>Bacillati</taxon>
        <taxon>Cyanobacteriota</taxon>
        <taxon>Cyanophyceae</taxon>
        <taxon>Leptolyngbyales</taxon>
        <taxon>Leptolyngbyaceae</taxon>
        <taxon>Romeriopsis</taxon>
        <taxon>Romeriopsis navalis</taxon>
    </lineage>
</organism>
<dbReference type="EMBL" id="JADEXQ010000039">
    <property type="protein sequence ID" value="MBE9030581.1"/>
    <property type="molecule type" value="Genomic_DNA"/>
</dbReference>
<dbReference type="InterPro" id="IPR023346">
    <property type="entry name" value="Lysozyme-like_dom_sf"/>
</dbReference>
<dbReference type="InterPro" id="IPR008939">
    <property type="entry name" value="Lytic_TGlycosylase_superhlx_U"/>
</dbReference>
<evidence type="ECO:0000256" key="1">
    <source>
        <dbReference type="ARBA" id="ARBA00007734"/>
    </source>
</evidence>
<dbReference type="GO" id="GO:0042597">
    <property type="term" value="C:periplasmic space"/>
    <property type="evidence" value="ECO:0007669"/>
    <property type="project" value="InterPro"/>
</dbReference>
<reference evidence="5" key="1">
    <citation type="submission" date="2020-10" db="EMBL/GenBank/DDBJ databases">
        <authorList>
            <person name="Castelo-Branco R."/>
            <person name="Eusebio N."/>
            <person name="Adriana R."/>
            <person name="Vieira A."/>
            <person name="Brugerolle De Fraissinette N."/>
            <person name="Rezende De Castro R."/>
            <person name="Schneider M.P."/>
            <person name="Vasconcelos V."/>
            <person name="Leao P.N."/>
        </authorList>
    </citation>
    <scope>NUCLEOTIDE SEQUENCE</scope>
    <source>
        <strain evidence="5">LEGE 11480</strain>
    </source>
</reference>
<proteinExistence type="inferred from homology"/>
<evidence type="ECO:0000313" key="5">
    <source>
        <dbReference type="EMBL" id="MBE9030581.1"/>
    </source>
</evidence>